<dbReference type="Gene3D" id="3.90.640.90">
    <property type="entry name" value="Anti-proliferative protein, N-terminal domain"/>
    <property type="match status" value="1"/>
</dbReference>
<dbReference type="GO" id="GO:0003714">
    <property type="term" value="F:transcription corepressor activity"/>
    <property type="evidence" value="ECO:0007669"/>
    <property type="project" value="TreeGrafter"/>
</dbReference>
<gene>
    <name evidence="4" type="ORF">MSPICULIGERA_LOCUS24741</name>
</gene>
<comment type="similarity">
    <text evidence="1">Belongs to the BTG family.</text>
</comment>
<dbReference type="GO" id="GO:0005634">
    <property type="term" value="C:nucleus"/>
    <property type="evidence" value="ECO:0007669"/>
    <property type="project" value="TreeGrafter"/>
</dbReference>
<evidence type="ECO:0000313" key="5">
    <source>
        <dbReference type="Proteomes" id="UP001177023"/>
    </source>
</evidence>
<dbReference type="PANTHER" id="PTHR17537">
    <property type="entry name" value="TRANSDUCER OF ERBB2 TOB"/>
    <property type="match status" value="1"/>
</dbReference>
<dbReference type="SUPFAM" id="SSF160696">
    <property type="entry name" value="BTG domain-like"/>
    <property type="match status" value="1"/>
</dbReference>
<comment type="caution">
    <text evidence="4">The sequence shown here is derived from an EMBL/GenBank/DDBJ whole genome shotgun (WGS) entry which is preliminary data.</text>
</comment>
<dbReference type="InterPro" id="IPR002087">
    <property type="entry name" value="Anti_prolifrtn"/>
</dbReference>
<protein>
    <recommendedName>
        <fullName evidence="3">Anti-proliferative protein domain-containing protein</fullName>
    </recommendedName>
</protein>
<evidence type="ECO:0000313" key="4">
    <source>
        <dbReference type="EMBL" id="CAJ0586753.1"/>
    </source>
</evidence>
<sequence length="331" mass="36496">MYTEVKEAVNVIARLCFGKVPRRKVGVFCEELGNILTVRFAATWHPNNPQDGEGVRTLVLKKDGIFEENVLEAAQNISVNMVQLNKAIPEGTTIKVNPGLVAYSMSPTSTFTTIWAGPTDEDDRYSPFPAFCLGMHSLPASSFARSPTKAAPIFAPSIQQRETKQGGMKRDNLCLNLVSASEMNKAEGPLVFQYSGSEQNMVSVREFRHTRFGTLKQRPDHEMMRFVQSQAGVHQPALHYVTGQQNGFSCVPPPPAPFADVVFGSIPPNGLLSNNYHQLVQHRHAQEGQHFMALPNMDVNALQTGDSGIACAAYTLPDEIHRSPSKKINFL</sequence>
<evidence type="ECO:0000259" key="3">
    <source>
        <dbReference type="SMART" id="SM00099"/>
    </source>
</evidence>
<dbReference type="GO" id="GO:0005737">
    <property type="term" value="C:cytoplasm"/>
    <property type="evidence" value="ECO:0007669"/>
    <property type="project" value="TreeGrafter"/>
</dbReference>
<reference evidence="4" key="1">
    <citation type="submission" date="2023-06" db="EMBL/GenBank/DDBJ databases">
        <authorList>
            <person name="Delattre M."/>
        </authorList>
    </citation>
    <scope>NUCLEOTIDE SEQUENCE</scope>
    <source>
        <strain evidence="4">AF72</strain>
    </source>
</reference>
<dbReference type="AlphaFoldDB" id="A0AA36DGD5"/>
<organism evidence="4 5">
    <name type="scientific">Mesorhabditis spiculigera</name>
    <dbReference type="NCBI Taxonomy" id="96644"/>
    <lineage>
        <taxon>Eukaryota</taxon>
        <taxon>Metazoa</taxon>
        <taxon>Ecdysozoa</taxon>
        <taxon>Nematoda</taxon>
        <taxon>Chromadorea</taxon>
        <taxon>Rhabditida</taxon>
        <taxon>Rhabditina</taxon>
        <taxon>Rhabditomorpha</taxon>
        <taxon>Rhabditoidea</taxon>
        <taxon>Rhabditidae</taxon>
        <taxon>Mesorhabditinae</taxon>
        <taxon>Mesorhabditis</taxon>
    </lineage>
</organism>
<dbReference type="InterPro" id="IPR015676">
    <property type="entry name" value="Tob1/2"/>
</dbReference>
<dbReference type="EMBL" id="CATQJA010002709">
    <property type="protein sequence ID" value="CAJ0586753.1"/>
    <property type="molecule type" value="Genomic_DNA"/>
</dbReference>
<dbReference type="Proteomes" id="UP001177023">
    <property type="component" value="Unassembled WGS sequence"/>
</dbReference>
<evidence type="ECO:0000256" key="1">
    <source>
        <dbReference type="ARBA" id="ARBA00007989"/>
    </source>
</evidence>
<dbReference type="PANTHER" id="PTHR17537:SF5">
    <property type="entry name" value="TRANSDUCER OF ERBB2, ISOFORM A"/>
    <property type="match status" value="1"/>
</dbReference>
<keyword evidence="5" id="KW-1185">Reference proteome</keyword>
<accession>A0AA36DGD5</accession>
<dbReference type="Pfam" id="PF07742">
    <property type="entry name" value="BTG"/>
    <property type="match status" value="1"/>
</dbReference>
<evidence type="ECO:0000256" key="2">
    <source>
        <dbReference type="ARBA" id="ARBA00022553"/>
    </source>
</evidence>
<dbReference type="SMART" id="SM00099">
    <property type="entry name" value="btg1"/>
    <property type="match status" value="1"/>
</dbReference>
<feature type="non-terminal residue" evidence="4">
    <location>
        <position position="331"/>
    </location>
</feature>
<keyword evidence="2" id="KW-0597">Phosphoprotein</keyword>
<dbReference type="InterPro" id="IPR036054">
    <property type="entry name" value="BTG-like_sf"/>
</dbReference>
<proteinExistence type="inferred from homology"/>
<name>A0AA36DGD5_9BILA</name>
<feature type="domain" description="Anti-proliferative protein" evidence="3">
    <location>
        <begin position="1"/>
        <end position="108"/>
    </location>
</feature>